<feature type="domain" description="YknX-like beta-barrel" evidence="9">
    <location>
        <begin position="214"/>
        <end position="296"/>
    </location>
</feature>
<dbReference type="InterPro" id="IPR006143">
    <property type="entry name" value="RND_pump_MFP"/>
</dbReference>
<evidence type="ECO:0000259" key="6">
    <source>
        <dbReference type="Pfam" id="PF25982"/>
    </source>
</evidence>
<dbReference type="Gene3D" id="2.40.30.170">
    <property type="match status" value="1"/>
</dbReference>
<accession>A0A5C6W8F7</accession>
<dbReference type="Gene3D" id="2.40.50.100">
    <property type="match status" value="1"/>
</dbReference>
<evidence type="ECO:0000259" key="7">
    <source>
        <dbReference type="Pfam" id="PF25984"/>
    </source>
</evidence>
<dbReference type="Pfam" id="PF25982">
    <property type="entry name" value="HH_YknX"/>
    <property type="match status" value="1"/>
</dbReference>
<dbReference type="GO" id="GO:0030313">
    <property type="term" value="C:cell envelope"/>
    <property type="evidence" value="ECO:0007669"/>
    <property type="project" value="UniProtKB-SubCell"/>
</dbReference>
<dbReference type="Pfam" id="PF25990">
    <property type="entry name" value="Beta-barrel_YknX"/>
    <property type="match status" value="1"/>
</dbReference>
<dbReference type="InterPro" id="IPR058637">
    <property type="entry name" value="YknX-like_C"/>
</dbReference>
<sequence>MKRKNWIIISVITLIIILVGTNVIRTLSKENPEVKTVTVGEREITGSIMIPGTLSLKEEKFIYLDPEKGKIAEILVKEGDKVEKGSALLRYDNEQLQLEKKQNALSLESSYLRINQIKNQLNDLEEKEEDLEKQIGEKEAEKQIESERNQLNIDLKMADIEARQILLQKETIEKKLGELEVKSESSGSVITINSDALTTQSQNPIIHVGKINEFVVKGTISEYDSLKIKEKQSVTLKSDVIPDKTWKGAVESVSLLPEQANSVMGNEDQAVQYPIEVNLQDKKIEAKPGFKLIMEIETEKRKALAIQLEAVKQDGEIQFVYIVEDGKAVHKEVEMGTASGDFIEVKKGLNKGDSVIVNPSKNLENNMEVTVE</sequence>
<evidence type="ECO:0000313" key="11">
    <source>
        <dbReference type="Proteomes" id="UP000321363"/>
    </source>
</evidence>
<dbReference type="InterPro" id="IPR050465">
    <property type="entry name" value="UPF0194_transport"/>
</dbReference>
<dbReference type="GO" id="GO:0022857">
    <property type="term" value="F:transmembrane transporter activity"/>
    <property type="evidence" value="ECO:0007669"/>
    <property type="project" value="InterPro"/>
</dbReference>
<feature type="domain" description="YknX-like alpha-helical hairpin" evidence="6">
    <location>
        <begin position="94"/>
        <end position="178"/>
    </location>
</feature>
<dbReference type="OrthoDB" id="85226at2"/>
<feature type="domain" description="YknX-like barrel-sandwich hybrid" evidence="7">
    <location>
        <begin position="61"/>
        <end position="209"/>
    </location>
</feature>
<evidence type="ECO:0000256" key="3">
    <source>
        <dbReference type="ARBA" id="ARBA00023054"/>
    </source>
</evidence>
<dbReference type="InterPro" id="IPR058638">
    <property type="entry name" value="HH_YknX-like"/>
</dbReference>
<protein>
    <submittedName>
        <fullName evidence="10">Efflux RND transporter periplasmic adaptor subunit</fullName>
    </submittedName>
</protein>
<keyword evidence="11" id="KW-1185">Reference proteome</keyword>
<comment type="caution">
    <text evidence="10">The sequence shown here is derived from an EMBL/GenBank/DDBJ whole genome shotgun (WGS) entry which is preliminary data.</text>
</comment>
<keyword evidence="5" id="KW-1133">Transmembrane helix</keyword>
<evidence type="ECO:0000259" key="8">
    <source>
        <dbReference type="Pfam" id="PF25989"/>
    </source>
</evidence>
<dbReference type="GO" id="GO:0016020">
    <property type="term" value="C:membrane"/>
    <property type="evidence" value="ECO:0007669"/>
    <property type="project" value="InterPro"/>
</dbReference>
<evidence type="ECO:0000256" key="2">
    <source>
        <dbReference type="ARBA" id="ARBA00009477"/>
    </source>
</evidence>
<evidence type="ECO:0000256" key="5">
    <source>
        <dbReference type="SAM" id="Phobius"/>
    </source>
</evidence>
<dbReference type="Pfam" id="PF25989">
    <property type="entry name" value="YknX_C"/>
    <property type="match status" value="1"/>
</dbReference>
<evidence type="ECO:0000259" key="9">
    <source>
        <dbReference type="Pfam" id="PF25990"/>
    </source>
</evidence>
<feature type="transmembrane region" description="Helical" evidence="5">
    <location>
        <begin position="6"/>
        <end position="24"/>
    </location>
</feature>
<evidence type="ECO:0000313" key="10">
    <source>
        <dbReference type="EMBL" id="TXC92149.1"/>
    </source>
</evidence>
<organism evidence="10 11">
    <name type="scientific">Metabacillus litoralis</name>
    <dbReference type="NCBI Taxonomy" id="152268"/>
    <lineage>
        <taxon>Bacteria</taxon>
        <taxon>Bacillati</taxon>
        <taxon>Bacillota</taxon>
        <taxon>Bacilli</taxon>
        <taxon>Bacillales</taxon>
        <taxon>Bacillaceae</taxon>
        <taxon>Metabacillus</taxon>
    </lineage>
</organism>
<keyword evidence="5" id="KW-0472">Membrane</keyword>
<dbReference type="InterPro" id="IPR058636">
    <property type="entry name" value="Beta-barrel_YknX"/>
</dbReference>
<evidence type="ECO:0000256" key="4">
    <source>
        <dbReference type="SAM" id="Coils"/>
    </source>
</evidence>
<dbReference type="RefSeq" id="WP_146946971.1">
    <property type="nucleotide sequence ID" value="NZ_VOQF01000003.1"/>
</dbReference>
<name>A0A5C6W8F7_9BACI</name>
<dbReference type="EMBL" id="VOQF01000003">
    <property type="protein sequence ID" value="TXC92149.1"/>
    <property type="molecule type" value="Genomic_DNA"/>
</dbReference>
<feature type="domain" description="YknX-like C-terminal permuted SH3-like" evidence="8">
    <location>
        <begin position="308"/>
        <end position="371"/>
    </location>
</feature>
<dbReference type="Pfam" id="PF25984">
    <property type="entry name" value="BSH_YknX"/>
    <property type="match status" value="1"/>
</dbReference>
<comment type="similarity">
    <text evidence="2">Belongs to the membrane fusion protein (MFP) (TC 8.A.1) family.</text>
</comment>
<feature type="coiled-coil region" evidence="4">
    <location>
        <begin position="107"/>
        <end position="182"/>
    </location>
</feature>
<comment type="subcellular location">
    <subcellularLocation>
        <location evidence="1">Cell envelope</location>
    </subcellularLocation>
</comment>
<gene>
    <name evidence="10" type="ORF">FS935_07145</name>
</gene>
<dbReference type="Gene3D" id="2.40.420.20">
    <property type="match status" value="1"/>
</dbReference>
<dbReference type="Proteomes" id="UP000321363">
    <property type="component" value="Unassembled WGS sequence"/>
</dbReference>
<dbReference type="PANTHER" id="PTHR32347">
    <property type="entry name" value="EFFLUX SYSTEM COMPONENT YKNX-RELATED"/>
    <property type="match status" value="1"/>
</dbReference>
<evidence type="ECO:0000256" key="1">
    <source>
        <dbReference type="ARBA" id="ARBA00004196"/>
    </source>
</evidence>
<dbReference type="AlphaFoldDB" id="A0A5C6W8F7"/>
<proteinExistence type="inferred from homology"/>
<keyword evidence="5" id="KW-0812">Transmembrane</keyword>
<dbReference type="PANTHER" id="PTHR32347:SF14">
    <property type="entry name" value="EFFLUX SYSTEM COMPONENT YKNX-RELATED"/>
    <property type="match status" value="1"/>
</dbReference>
<dbReference type="InterPro" id="IPR058639">
    <property type="entry name" value="BSH_YknX-like"/>
</dbReference>
<keyword evidence="3 4" id="KW-0175">Coiled coil</keyword>
<reference evidence="10 11" key="1">
    <citation type="journal article" date="2005" name="Int. J. Syst. Evol. Microbiol.">
        <title>Bacillus litoralis sp. nov., isolated from a tidal flat of the Yellow Sea in Korea.</title>
        <authorList>
            <person name="Yoon J.H."/>
            <person name="Oh T.K."/>
        </authorList>
    </citation>
    <scope>NUCLEOTIDE SEQUENCE [LARGE SCALE GENOMIC DNA]</scope>
    <source>
        <strain evidence="10 11">SW-211</strain>
    </source>
</reference>
<dbReference type="NCBIfam" id="TIGR01730">
    <property type="entry name" value="RND_mfp"/>
    <property type="match status" value="1"/>
</dbReference>